<dbReference type="Gene3D" id="3.40.50.300">
    <property type="entry name" value="P-loop containing nucleotide triphosphate hydrolases"/>
    <property type="match status" value="1"/>
</dbReference>
<dbReference type="PANTHER" id="PTHR48466:SF2">
    <property type="entry name" value="OS10G0509000 PROTEIN"/>
    <property type="match status" value="1"/>
</dbReference>
<feature type="coiled-coil region" evidence="10">
    <location>
        <begin position="494"/>
        <end position="571"/>
    </location>
</feature>
<dbReference type="SMART" id="SM00463">
    <property type="entry name" value="SMR"/>
    <property type="match status" value="1"/>
</dbReference>
<organism evidence="13 14">
    <name type="scientific">Thermus aquaticus</name>
    <dbReference type="NCBI Taxonomy" id="271"/>
    <lineage>
        <taxon>Bacteria</taxon>
        <taxon>Thermotogati</taxon>
        <taxon>Deinococcota</taxon>
        <taxon>Deinococci</taxon>
        <taxon>Thermales</taxon>
        <taxon>Thermaceae</taxon>
        <taxon>Thermus</taxon>
    </lineage>
</organism>
<keyword evidence="10" id="KW-0175">Coiled coil</keyword>
<protein>
    <recommendedName>
        <fullName evidence="9">Endonuclease MutS2</fullName>
        <ecNumber evidence="9">3.1.-.-</ecNumber>
    </recommendedName>
    <alternativeName>
        <fullName evidence="9">Ribosome-associated protein quality control-upstream factor</fullName>
        <shortName evidence="9">RQC-upstream factor</shortName>
        <shortName evidence="9">RqcU</shortName>
        <ecNumber evidence="9">3.6.4.-</ecNumber>
    </alternativeName>
</protein>
<dbReference type="InterPro" id="IPR002625">
    <property type="entry name" value="Smr_dom"/>
</dbReference>
<dbReference type="SMART" id="SM00533">
    <property type="entry name" value="MUTSd"/>
    <property type="match status" value="1"/>
</dbReference>
<dbReference type="PIRSF" id="PIRSF005814">
    <property type="entry name" value="MutS_YshD"/>
    <property type="match status" value="1"/>
</dbReference>
<dbReference type="InterPro" id="IPR036063">
    <property type="entry name" value="Smr_dom_sf"/>
</dbReference>
<evidence type="ECO:0000256" key="6">
    <source>
        <dbReference type="ARBA" id="ARBA00022840"/>
    </source>
</evidence>
<dbReference type="GO" id="GO:0006298">
    <property type="term" value="P:mismatch repair"/>
    <property type="evidence" value="ECO:0007669"/>
    <property type="project" value="InterPro"/>
</dbReference>
<dbReference type="InterPro" id="IPR027417">
    <property type="entry name" value="P-loop_NTPase"/>
</dbReference>
<dbReference type="SUPFAM" id="SSF160443">
    <property type="entry name" value="SMR domain-like"/>
    <property type="match status" value="1"/>
</dbReference>
<accession>A0A0N0BLA1</accession>
<dbReference type="EC" id="3.1.-.-" evidence="9"/>
<keyword evidence="2 9" id="KW-0699">rRNA-binding</keyword>
<evidence type="ECO:0000256" key="5">
    <source>
        <dbReference type="ARBA" id="ARBA00022801"/>
    </source>
</evidence>
<dbReference type="PROSITE" id="PS50828">
    <property type="entry name" value="SMR"/>
    <property type="match status" value="1"/>
</dbReference>
<dbReference type="GO" id="GO:0019843">
    <property type="term" value="F:rRNA binding"/>
    <property type="evidence" value="ECO:0007669"/>
    <property type="project" value="UniProtKB-UniRule"/>
</dbReference>
<dbReference type="AlphaFoldDB" id="A0A0N0BLA1"/>
<evidence type="ECO:0000256" key="4">
    <source>
        <dbReference type="ARBA" id="ARBA00022759"/>
    </source>
</evidence>
<dbReference type="InterPro" id="IPR000432">
    <property type="entry name" value="DNA_mismatch_repair_MutS_C"/>
</dbReference>
<dbReference type="RefSeq" id="WP_053767139.1">
    <property type="nucleotide sequence ID" value="NZ_LHCI01000106.1"/>
</dbReference>
<dbReference type="PATRIC" id="fig|271.14.peg.517"/>
<dbReference type="PROSITE" id="PS00486">
    <property type="entry name" value="DNA_MISMATCH_REPAIR_2"/>
    <property type="match status" value="1"/>
</dbReference>
<dbReference type="EC" id="3.6.4.-" evidence="9"/>
<keyword evidence="5 9" id="KW-0378">Hydrolase</keyword>
<keyword evidence="4 9" id="KW-0255">Endonuclease</keyword>
<dbReference type="Proteomes" id="UP000037685">
    <property type="component" value="Unassembled WGS sequence"/>
</dbReference>
<reference evidence="13 14" key="1">
    <citation type="submission" date="2015-07" db="EMBL/GenBank/DDBJ databases">
        <authorList>
            <person name="Noorani M."/>
        </authorList>
    </citation>
    <scope>NUCLEOTIDE SEQUENCE [LARGE SCALE GENOMIC DNA]</scope>
    <source>
        <strain evidence="14">ATCC 25104 / DSM 625 / JCM 10724 / NBRC 103206 / NCIMB 11243 / YT-1</strain>
    </source>
</reference>
<dbReference type="SMART" id="SM00534">
    <property type="entry name" value="MUTSac"/>
    <property type="match status" value="1"/>
</dbReference>
<dbReference type="Pfam" id="PF20297">
    <property type="entry name" value="MSSS"/>
    <property type="match status" value="1"/>
</dbReference>
<evidence type="ECO:0000256" key="1">
    <source>
        <dbReference type="ARBA" id="ARBA00022722"/>
    </source>
</evidence>
<dbReference type="HAMAP" id="MF_00092">
    <property type="entry name" value="MutS2"/>
    <property type="match status" value="1"/>
</dbReference>
<dbReference type="GO" id="GO:0030983">
    <property type="term" value="F:mismatched DNA binding"/>
    <property type="evidence" value="ECO:0007669"/>
    <property type="project" value="InterPro"/>
</dbReference>
<dbReference type="NCBIfam" id="TIGR01069">
    <property type="entry name" value="mutS2"/>
    <property type="match status" value="1"/>
</dbReference>
<evidence type="ECO:0000313" key="14">
    <source>
        <dbReference type="Proteomes" id="UP000037685"/>
    </source>
</evidence>
<keyword evidence="6 9" id="KW-0067">ATP-binding</keyword>
<gene>
    <name evidence="9 13" type="primary">mutS2</name>
    <name evidence="9" type="synonym">rqcU</name>
    <name evidence="13" type="ORF">BVI061214_00428</name>
</gene>
<dbReference type="GO" id="GO:0004519">
    <property type="term" value="F:endonuclease activity"/>
    <property type="evidence" value="ECO:0007669"/>
    <property type="project" value="UniProtKB-UniRule"/>
</dbReference>
<name>A0A0N0BLA1_THEAQ</name>
<dbReference type="InterPro" id="IPR005747">
    <property type="entry name" value="MutS2"/>
</dbReference>
<dbReference type="GO" id="GO:0072344">
    <property type="term" value="P:rescue of stalled ribosome"/>
    <property type="evidence" value="ECO:0007669"/>
    <property type="project" value="UniProtKB-UniRule"/>
</dbReference>
<comment type="caution">
    <text evidence="13">The sequence shown here is derived from an EMBL/GenBank/DDBJ whole genome shotgun (WGS) entry which is preliminary data.</text>
</comment>
<feature type="compositionally biased region" description="Pro residues" evidence="11">
    <location>
        <begin position="595"/>
        <end position="604"/>
    </location>
</feature>
<dbReference type="InterPro" id="IPR046893">
    <property type="entry name" value="MSSS"/>
</dbReference>
<evidence type="ECO:0000256" key="8">
    <source>
        <dbReference type="ARBA" id="ARBA00023125"/>
    </source>
</evidence>
<comment type="function">
    <text evidence="9">Endonuclease that is involved in the suppression of homologous recombination and thus may have a key role in the control of bacterial genetic diversity.</text>
</comment>
<dbReference type="EMBL" id="LHCI01000106">
    <property type="protein sequence ID" value="KOX89270.1"/>
    <property type="molecule type" value="Genomic_DNA"/>
</dbReference>
<evidence type="ECO:0000256" key="3">
    <source>
        <dbReference type="ARBA" id="ARBA00022741"/>
    </source>
</evidence>
<evidence type="ECO:0000256" key="10">
    <source>
        <dbReference type="SAM" id="Coils"/>
    </source>
</evidence>
<dbReference type="PANTHER" id="PTHR48466">
    <property type="entry name" value="OS10G0509000 PROTEIN-RELATED"/>
    <property type="match status" value="1"/>
</dbReference>
<feature type="region of interest" description="Disordered" evidence="11">
    <location>
        <begin position="592"/>
        <end position="611"/>
    </location>
</feature>
<dbReference type="Gene3D" id="3.30.1370.110">
    <property type="match status" value="1"/>
</dbReference>
<dbReference type="SUPFAM" id="SSF52540">
    <property type="entry name" value="P-loop containing nucleoside triphosphate hydrolases"/>
    <property type="match status" value="1"/>
</dbReference>
<keyword evidence="8 9" id="KW-0238">DNA-binding</keyword>
<evidence type="ECO:0000256" key="2">
    <source>
        <dbReference type="ARBA" id="ARBA00022730"/>
    </source>
</evidence>
<dbReference type="Pfam" id="PF00488">
    <property type="entry name" value="MutS_V"/>
    <property type="match status" value="1"/>
</dbReference>
<evidence type="ECO:0000256" key="7">
    <source>
        <dbReference type="ARBA" id="ARBA00022884"/>
    </source>
</evidence>
<keyword evidence="3 9" id="KW-0547">Nucleotide-binding</keyword>
<sequence length="752" mass="82613">MRDVLEVLEFPKVKALLATRAKTPLGQELALGLAPLSREEAERRHGLTQEALSYPYALPEAGALKAAWERAKAGGRLSGPELLRAAQALEEAMALKEELLPLQNALSQVAAGIGDHGAFLLRVRKALDEEGAVRDEASPRLKQIRQELHPLRQEILNRLYALMDRHKEAVQDRFVTLRRERYCIPVRAGMAHKIPGLLLDESESGATLFIEPLSVVKLNNRLYALRLQEEEEVNRILRELSQRLAEDPGVPGTLEALALLDLVQAQAALSRDLGLSRPRFGEGYALEEAFHPLIENPVKNSFALDETHRLLLISGPNMGGKTALLKTLGLAVLMAQSGLFVAAKRATLAWPDRVYADIGDEQSLQESLSTFAGHLKRLKEMLEGATERSLVLIDELGSGTDPEEGAALSQAILEALLARGVKGMVTTHLSPLKAFAQGREGIMNASMRFDLATLRPTYELVLGVPGRSYALAIARRLALPEAVLRRAEALLPEGGRLEALLEKLEAERLALMEEKRHLQKALEEAEALKRELLAREKGFAEERQRRLKALEEEVRQRLLQVEAEIKAIREKARTEGKRDALRELMALKERYAKKAPPPPPPPGLTPGQAVEVPSLGKRGRLLEIRGEEALVQVGPLKMSLKAAELKPLQEEATPKALPLRPRREVKEVDLRGLTVEEALLEVDSALEEARALGLPTLRLLHGKGTGALRQAIREVLRRDKRVEAFADAPPNEGGHGVTVVVLKGGASPSAKG</sequence>
<comment type="subunit">
    <text evidence="9">Homodimer. Binds to stalled ribosomes, contacting rRNA.</text>
</comment>
<dbReference type="GO" id="GO:0016887">
    <property type="term" value="F:ATP hydrolysis activity"/>
    <property type="evidence" value="ECO:0007669"/>
    <property type="project" value="InterPro"/>
</dbReference>
<dbReference type="GO" id="GO:0045910">
    <property type="term" value="P:negative regulation of DNA recombination"/>
    <property type="evidence" value="ECO:0007669"/>
    <property type="project" value="InterPro"/>
</dbReference>
<dbReference type="Pfam" id="PF01713">
    <property type="entry name" value="Smr"/>
    <property type="match status" value="1"/>
</dbReference>
<dbReference type="FunFam" id="3.40.50.300:FF:000830">
    <property type="entry name" value="Endonuclease MutS2"/>
    <property type="match status" value="1"/>
</dbReference>
<evidence type="ECO:0000259" key="12">
    <source>
        <dbReference type="PROSITE" id="PS50828"/>
    </source>
</evidence>
<evidence type="ECO:0000256" key="9">
    <source>
        <dbReference type="HAMAP-Rule" id="MF_00092"/>
    </source>
</evidence>
<dbReference type="InterPro" id="IPR007696">
    <property type="entry name" value="DNA_mismatch_repair_MutS_core"/>
</dbReference>
<evidence type="ECO:0000313" key="13">
    <source>
        <dbReference type="EMBL" id="KOX89270.1"/>
    </source>
</evidence>
<proteinExistence type="inferred from homology"/>
<comment type="similarity">
    <text evidence="9">Belongs to the DNA mismatch repair MutS family. MutS2 subfamily.</text>
</comment>
<dbReference type="InterPro" id="IPR036187">
    <property type="entry name" value="DNA_mismatch_repair_MutS_sf"/>
</dbReference>
<keyword evidence="7 9" id="KW-0694">RNA-binding</keyword>
<dbReference type="GO" id="GO:0005524">
    <property type="term" value="F:ATP binding"/>
    <property type="evidence" value="ECO:0007669"/>
    <property type="project" value="UniProtKB-UniRule"/>
</dbReference>
<evidence type="ECO:0000256" key="11">
    <source>
        <dbReference type="SAM" id="MobiDB-lite"/>
    </source>
</evidence>
<dbReference type="GO" id="GO:0140664">
    <property type="term" value="F:ATP-dependent DNA damage sensor activity"/>
    <property type="evidence" value="ECO:0007669"/>
    <property type="project" value="InterPro"/>
</dbReference>
<dbReference type="InterPro" id="IPR045076">
    <property type="entry name" value="MutS"/>
</dbReference>
<dbReference type="FunFam" id="3.30.1370.110:FF:000004">
    <property type="entry name" value="Endonuclease MutS2"/>
    <property type="match status" value="1"/>
</dbReference>
<dbReference type="GO" id="GO:0043023">
    <property type="term" value="F:ribosomal large subunit binding"/>
    <property type="evidence" value="ECO:0007669"/>
    <property type="project" value="UniProtKB-UniRule"/>
</dbReference>
<dbReference type="SUPFAM" id="SSF48334">
    <property type="entry name" value="DNA repair protein MutS, domain III"/>
    <property type="match status" value="1"/>
</dbReference>
<keyword evidence="1 9" id="KW-0540">Nuclease</keyword>
<feature type="binding site" evidence="9">
    <location>
        <begin position="315"/>
        <end position="322"/>
    </location>
    <ligand>
        <name>ATP</name>
        <dbReference type="ChEBI" id="CHEBI:30616"/>
    </ligand>
</feature>
<feature type="domain" description="Smr" evidence="12">
    <location>
        <begin position="668"/>
        <end position="743"/>
    </location>
</feature>
<comment type="function">
    <text evidence="9">Acts as a ribosome collision sensor, splitting the ribosome into its 2 subunits. Detects stalled/collided 70S ribosomes which it binds and splits by an ATP-hydrolysis driven conformational change. Acts upstream of the ribosome quality control system (RQC), a ribosome-associated complex that mediates the extraction of incompletely synthesized nascent chains from stalled ribosomes and their subsequent degradation. Probably generates substrates for RQC.</text>
</comment>